<dbReference type="Proteomes" id="UP000291117">
    <property type="component" value="Unassembled WGS sequence"/>
</dbReference>
<keyword evidence="1" id="KW-0472">Membrane</keyword>
<feature type="domain" description="FecR protein" evidence="2">
    <location>
        <begin position="160"/>
        <end position="257"/>
    </location>
</feature>
<dbReference type="InterPro" id="IPR012373">
    <property type="entry name" value="Ferrdict_sens_TM"/>
</dbReference>
<dbReference type="Pfam" id="PF16344">
    <property type="entry name" value="FecR_C"/>
    <property type="match status" value="1"/>
</dbReference>
<comment type="caution">
    <text evidence="4">The sequence shown here is derived from an EMBL/GenBank/DDBJ whole genome shotgun (WGS) entry which is preliminary data.</text>
</comment>
<dbReference type="EMBL" id="SJSM01000001">
    <property type="protein sequence ID" value="TCC99571.1"/>
    <property type="molecule type" value="Genomic_DNA"/>
</dbReference>
<dbReference type="PANTHER" id="PTHR30273">
    <property type="entry name" value="PERIPLASMIC SIGNAL SENSOR AND SIGMA FACTOR ACTIVATOR FECR-RELATED"/>
    <property type="match status" value="1"/>
</dbReference>
<dbReference type="InterPro" id="IPR006860">
    <property type="entry name" value="FecR"/>
</dbReference>
<sequence length="374" mass="41609">MITQEDFQALTKKYQDGSCSPQELQQLENWYNKKGKNNPNGELPDDVWEDDVERFLQTFDSESGKQQKGARINWPLNILLAAAAIAIIGTFSTLLFKRTAITPTQYAVDVDPGGNKATLTLSNGKKIELSEAKAGIVVDASKLTYTDGTLINNERAQSFTISTPRGGTYQVRLPDGSTAWLNAASSLTYNSSLKGKEQYRNVKLLGEAYFEVAKDKEHPFVVTTDKQRIEVLGTHFNVSAYNDELSVKTTLLEGSVKVASLTTTGSETKGVILRPSQQSVLNSNGISVHQIDPTIAIAWKNGEFIFMDERLESIMQKIARWYNVEVIYADKEIANRPFSGFISKYEKVSQVLCLLEATGDVKFKIEGRRIMVKP</sequence>
<dbReference type="InterPro" id="IPR032508">
    <property type="entry name" value="FecR_C"/>
</dbReference>
<organism evidence="4 5">
    <name type="scientific">Pedobacter hiemivivus</name>
    <dbReference type="NCBI Taxonomy" id="2530454"/>
    <lineage>
        <taxon>Bacteria</taxon>
        <taxon>Pseudomonadati</taxon>
        <taxon>Bacteroidota</taxon>
        <taxon>Sphingobacteriia</taxon>
        <taxon>Sphingobacteriales</taxon>
        <taxon>Sphingobacteriaceae</taxon>
        <taxon>Pedobacter</taxon>
    </lineage>
</organism>
<dbReference type="PIRSF" id="PIRSF018266">
    <property type="entry name" value="FecR"/>
    <property type="match status" value="1"/>
</dbReference>
<dbReference type="Gene3D" id="2.60.120.1440">
    <property type="match status" value="1"/>
</dbReference>
<feature type="domain" description="Protein FecR C-terminal" evidence="3">
    <location>
        <begin position="303"/>
        <end position="372"/>
    </location>
</feature>
<keyword evidence="1" id="KW-1133">Transmembrane helix</keyword>
<evidence type="ECO:0000313" key="5">
    <source>
        <dbReference type="Proteomes" id="UP000291117"/>
    </source>
</evidence>
<name>A0A4R0NGC2_9SPHI</name>
<keyword evidence="1" id="KW-0812">Transmembrane</keyword>
<evidence type="ECO:0000259" key="3">
    <source>
        <dbReference type="Pfam" id="PF16344"/>
    </source>
</evidence>
<gene>
    <name evidence="4" type="ORF">EZ444_02530</name>
</gene>
<dbReference type="OrthoDB" id="1099963at2"/>
<keyword evidence="5" id="KW-1185">Reference proteome</keyword>
<dbReference type="PANTHER" id="PTHR30273:SF2">
    <property type="entry name" value="PROTEIN FECR"/>
    <property type="match status" value="1"/>
</dbReference>
<reference evidence="4 5" key="1">
    <citation type="submission" date="2019-02" db="EMBL/GenBank/DDBJ databases">
        <title>Pedobacter sp. RP-3-8 sp. nov., isolated from Arctic soil.</title>
        <authorList>
            <person name="Dahal R.H."/>
        </authorList>
    </citation>
    <scope>NUCLEOTIDE SEQUENCE [LARGE SCALE GENOMIC DNA]</scope>
    <source>
        <strain evidence="4 5">RP-3-8</strain>
    </source>
</reference>
<dbReference type="Gene3D" id="3.55.50.30">
    <property type="match status" value="1"/>
</dbReference>
<proteinExistence type="predicted"/>
<dbReference type="GO" id="GO:0016989">
    <property type="term" value="F:sigma factor antagonist activity"/>
    <property type="evidence" value="ECO:0007669"/>
    <property type="project" value="TreeGrafter"/>
</dbReference>
<dbReference type="RefSeq" id="WP_131606907.1">
    <property type="nucleotide sequence ID" value="NZ_SJSM01000001.1"/>
</dbReference>
<dbReference type="AlphaFoldDB" id="A0A4R0NGC2"/>
<feature type="transmembrane region" description="Helical" evidence="1">
    <location>
        <begin position="74"/>
        <end position="96"/>
    </location>
</feature>
<dbReference type="Pfam" id="PF04773">
    <property type="entry name" value="FecR"/>
    <property type="match status" value="1"/>
</dbReference>
<evidence type="ECO:0000313" key="4">
    <source>
        <dbReference type="EMBL" id="TCC99571.1"/>
    </source>
</evidence>
<accession>A0A4R0NGC2</accession>
<protein>
    <submittedName>
        <fullName evidence="4">FecR family protein</fullName>
    </submittedName>
</protein>
<evidence type="ECO:0000256" key="1">
    <source>
        <dbReference type="SAM" id="Phobius"/>
    </source>
</evidence>
<evidence type="ECO:0000259" key="2">
    <source>
        <dbReference type="Pfam" id="PF04773"/>
    </source>
</evidence>